<accession>A0A345Y3M1</accession>
<reference evidence="2 3" key="1">
    <citation type="submission" date="2018-07" db="EMBL/GenBank/DDBJ databases">
        <title>Crenobacter cavernae sp. nov., isolated from a karst cave.</title>
        <authorList>
            <person name="Zhu H."/>
        </authorList>
    </citation>
    <scope>NUCLEOTIDE SEQUENCE [LARGE SCALE GENOMIC DNA]</scope>
    <source>
        <strain evidence="2 3">K1W11S-77</strain>
    </source>
</reference>
<dbReference type="Pfam" id="PF13302">
    <property type="entry name" value="Acetyltransf_3"/>
    <property type="match status" value="1"/>
</dbReference>
<dbReference type="SUPFAM" id="SSF55729">
    <property type="entry name" value="Acyl-CoA N-acyltransferases (Nat)"/>
    <property type="match status" value="1"/>
</dbReference>
<dbReference type="Gene3D" id="3.40.630.30">
    <property type="match status" value="1"/>
</dbReference>
<evidence type="ECO:0000259" key="1">
    <source>
        <dbReference type="Pfam" id="PF13302"/>
    </source>
</evidence>
<gene>
    <name evidence="2" type="ORF">DWG20_03270</name>
</gene>
<evidence type="ECO:0000313" key="3">
    <source>
        <dbReference type="Proteomes" id="UP000254537"/>
    </source>
</evidence>
<sequence length="169" mass="18612">MADPHIGLLSYQQAHLNGKIAPVPCQIYEHLTMLLDDAEGEQRLTYALTENDTVKAIVVYVHSGYHNRIPCFQVGYAVAEPFRNQGIAKDVLEKSIEEMRWDLGRHGPFYIEAVVGVSNVASQKVAAMVISATHESIIDHTAGQPALSYMHLIESQSDATGPQPGEKSR</sequence>
<keyword evidence="2" id="KW-0808">Transferase</keyword>
<proteinExistence type="predicted"/>
<evidence type="ECO:0000313" key="2">
    <source>
        <dbReference type="EMBL" id="AXK38523.1"/>
    </source>
</evidence>
<name>A0A345Y3M1_9NEIS</name>
<dbReference type="Proteomes" id="UP000254537">
    <property type="component" value="Chromosome"/>
</dbReference>
<protein>
    <submittedName>
        <fullName evidence="2">N-acetyltransferase</fullName>
    </submittedName>
</protein>
<dbReference type="AlphaFoldDB" id="A0A345Y3M1"/>
<dbReference type="InterPro" id="IPR000182">
    <property type="entry name" value="GNAT_dom"/>
</dbReference>
<organism evidence="2 3">
    <name type="scientific">Crenobacter cavernae</name>
    <dbReference type="NCBI Taxonomy" id="2290923"/>
    <lineage>
        <taxon>Bacteria</taxon>
        <taxon>Pseudomonadati</taxon>
        <taxon>Pseudomonadota</taxon>
        <taxon>Betaproteobacteria</taxon>
        <taxon>Neisseriales</taxon>
        <taxon>Neisseriaceae</taxon>
        <taxon>Crenobacter</taxon>
    </lineage>
</organism>
<dbReference type="KEGG" id="ccah:DWG20_03270"/>
<dbReference type="GO" id="GO:0016747">
    <property type="term" value="F:acyltransferase activity, transferring groups other than amino-acyl groups"/>
    <property type="evidence" value="ECO:0007669"/>
    <property type="project" value="InterPro"/>
</dbReference>
<dbReference type="EMBL" id="CP031337">
    <property type="protein sequence ID" value="AXK38523.1"/>
    <property type="molecule type" value="Genomic_DNA"/>
</dbReference>
<feature type="domain" description="N-acetyltransferase" evidence="1">
    <location>
        <begin position="36"/>
        <end position="126"/>
    </location>
</feature>
<dbReference type="InterPro" id="IPR016181">
    <property type="entry name" value="Acyl_CoA_acyltransferase"/>
</dbReference>